<dbReference type="AlphaFoldDB" id="A0A6J3M994"/>
<dbReference type="RefSeq" id="XP_033461225.1">
    <property type="nucleotide sequence ID" value="XM_033601164.1"/>
</dbReference>
<dbReference type="InterPro" id="IPR050346">
    <property type="entry name" value="FMO-like"/>
</dbReference>
<dbReference type="GeneID" id="54358964"/>
<keyword evidence="5" id="KW-0560">Oxidoreductase</keyword>
<evidence type="ECO:0000256" key="3">
    <source>
        <dbReference type="ARBA" id="ARBA00022827"/>
    </source>
</evidence>
<organism evidence="7">
    <name type="scientific">Dissoconium aciculare CBS 342.82</name>
    <dbReference type="NCBI Taxonomy" id="1314786"/>
    <lineage>
        <taxon>Eukaryota</taxon>
        <taxon>Fungi</taxon>
        <taxon>Dikarya</taxon>
        <taxon>Ascomycota</taxon>
        <taxon>Pezizomycotina</taxon>
        <taxon>Dothideomycetes</taxon>
        <taxon>Dothideomycetidae</taxon>
        <taxon>Mycosphaerellales</taxon>
        <taxon>Dissoconiaceae</taxon>
        <taxon>Dissoconium</taxon>
    </lineage>
</organism>
<dbReference type="OrthoDB" id="66881at2759"/>
<accession>A0A6J3M994</accession>
<dbReference type="Pfam" id="PF13450">
    <property type="entry name" value="NAD_binding_8"/>
    <property type="match status" value="1"/>
</dbReference>
<dbReference type="InterPro" id="IPR020946">
    <property type="entry name" value="Flavin_mOase-like"/>
</dbReference>
<keyword evidence="4" id="KW-0521">NADP</keyword>
<sequence length="503" mass="56586">MTSASARRTTAQSICIIGAGPSGLAAAKYLIAEGNSSEIVIFEQRDNVGGLWNYTSIDEDIHALPRIPLPQTDPYYVPHNSEQQHIIPGQKPTFTTPIYDELETNIPLELLGYSDQGWAEETPLFPDHATVLKYLERYGQKVRHLVRFATQVLDVQLDAAEKWTVTTQAIGDMAGNKQTIKQSTTFDAVLVANGHYDVPFVPNTPGITEWNAAYPGRISHSKYFRQSKSYSGQKVVVVGNAASGSDIGRHIANYCSLPLIFSTRSENYFMPADTVSDRYDMRPEIVAYEIANRAVRFADGSRVTDVDRILYCTGYYYAYPFLKSLQKSAAPLIGDGTRVQNLYRHLFYQPAPTLIFLGLPQKVIPFTVAEVQGAVVAKVLAGKVELPSEPEMQAWEADEIEQRGDGRTFHTQPFPDDANYINTLHDWACSSEGGKRPPRWEEKQYWVRERFPKIRTAFIELGKARTDVHRMEEVGFDFLQWKLEAEQAQLLEDDVPHPEGQLA</sequence>
<dbReference type="InterPro" id="IPR000960">
    <property type="entry name" value="Flavin_mOase"/>
</dbReference>
<dbReference type="GO" id="GO:0004499">
    <property type="term" value="F:N,N-dimethylaniline monooxygenase activity"/>
    <property type="evidence" value="ECO:0007669"/>
    <property type="project" value="InterPro"/>
</dbReference>
<evidence type="ECO:0000256" key="5">
    <source>
        <dbReference type="ARBA" id="ARBA00023002"/>
    </source>
</evidence>
<protein>
    <submittedName>
        <fullName evidence="7">FAD/NAD(P)-binding domain-containing protein</fullName>
    </submittedName>
</protein>
<dbReference type="PRINTS" id="PR00370">
    <property type="entry name" value="FMOXYGENASE"/>
</dbReference>
<dbReference type="SUPFAM" id="SSF51905">
    <property type="entry name" value="FAD/NAD(P)-binding domain"/>
    <property type="match status" value="2"/>
</dbReference>
<dbReference type="Gene3D" id="3.50.50.60">
    <property type="entry name" value="FAD/NAD(P)-binding domain"/>
    <property type="match status" value="2"/>
</dbReference>
<dbReference type="GO" id="GO:0050661">
    <property type="term" value="F:NADP binding"/>
    <property type="evidence" value="ECO:0007669"/>
    <property type="project" value="InterPro"/>
</dbReference>
<gene>
    <name evidence="7" type="ORF">K489DRAFT_316446</name>
</gene>
<keyword evidence="3" id="KW-0274">FAD</keyword>
<evidence type="ECO:0000256" key="2">
    <source>
        <dbReference type="ARBA" id="ARBA00022630"/>
    </source>
</evidence>
<name>A0A6J3M994_9PEZI</name>
<dbReference type="GO" id="GO:0050660">
    <property type="term" value="F:flavin adenine dinucleotide binding"/>
    <property type="evidence" value="ECO:0007669"/>
    <property type="project" value="InterPro"/>
</dbReference>
<reference evidence="7" key="1">
    <citation type="submission" date="2020-01" db="EMBL/GenBank/DDBJ databases">
        <authorList>
            <consortium name="DOE Joint Genome Institute"/>
            <person name="Haridas S."/>
            <person name="Albert R."/>
            <person name="Binder M."/>
            <person name="Bloem J."/>
            <person name="Labutti K."/>
            <person name="Salamov A."/>
            <person name="Andreopoulos B."/>
            <person name="Baker S.E."/>
            <person name="Barry K."/>
            <person name="Bills G."/>
            <person name="Bluhm B.H."/>
            <person name="Cannon C."/>
            <person name="Castanera R."/>
            <person name="Culley D.E."/>
            <person name="Daum C."/>
            <person name="Ezra D."/>
            <person name="Gonzalez J.B."/>
            <person name="Henrissat B."/>
            <person name="Kuo A."/>
            <person name="Liang C."/>
            <person name="Lipzen A."/>
            <person name="Lutzoni F."/>
            <person name="Magnuson J."/>
            <person name="Mondo S."/>
            <person name="Nolan M."/>
            <person name="Ohm R."/>
            <person name="Pangilinan J."/>
            <person name="Park H.-J."/>
            <person name="Ramirez L."/>
            <person name="Alfaro M."/>
            <person name="Sun H."/>
            <person name="Tritt A."/>
            <person name="Yoshinaga Y."/>
            <person name="Zwiers L.-H."/>
            <person name="Turgeon B.G."/>
            <person name="Goodwin S.B."/>
            <person name="Spatafora J.W."/>
            <person name="Crous P.W."/>
            <person name="Grigoriev I.V."/>
        </authorList>
    </citation>
    <scope>NUCLEOTIDE SEQUENCE</scope>
    <source>
        <strain evidence="7">CBS 342.82</strain>
    </source>
</reference>
<dbReference type="PANTHER" id="PTHR23023">
    <property type="entry name" value="DIMETHYLANILINE MONOOXYGENASE"/>
    <property type="match status" value="1"/>
</dbReference>
<dbReference type="PIRSF" id="PIRSF000332">
    <property type="entry name" value="FMO"/>
    <property type="match status" value="1"/>
</dbReference>
<reference evidence="7" key="2">
    <citation type="submission" date="2020-04" db="EMBL/GenBank/DDBJ databases">
        <authorList>
            <consortium name="NCBI Genome Project"/>
        </authorList>
    </citation>
    <scope>NUCLEOTIDE SEQUENCE</scope>
    <source>
        <strain evidence="7">CBS 342.82</strain>
    </source>
</reference>
<dbReference type="Pfam" id="PF00743">
    <property type="entry name" value="FMO-like"/>
    <property type="match status" value="2"/>
</dbReference>
<evidence type="ECO:0000256" key="4">
    <source>
        <dbReference type="ARBA" id="ARBA00022857"/>
    </source>
</evidence>
<keyword evidence="6" id="KW-1185">Reference proteome</keyword>
<proteinExistence type="inferred from homology"/>
<dbReference type="InterPro" id="IPR036188">
    <property type="entry name" value="FAD/NAD-bd_sf"/>
</dbReference>
<evidence type="ECO:0000313" key="6">
    <source>
        <dbReference type="Proteomes" id="UP000504637"/>
    </source>
</evidence>
<reference evidence="7" key="3">
    <citation type="submission" date="2025-08" db="UniProtKB">
        <authorList>
            <consortium name="RefSeq"/>
        </authorList>
    </citation>
    <scope>IDENTIFICATION</scope>
    <source>
        <strain evidence="7">CBS 342.82</strain>
    </source>
</reference>
<dbReference type="Proteomes" id="UP000504637">
    <property type="component" value="Unplaced"/>
</dbReference>
<evidence type="ECO:0000313" key="7">
    <source>
        <dbReference type="RefSeq" id="XP_033461225.1"/>
    </source>
</evidence>
<keyword evidence="2" id="KW-0285">Flavoprotein</keyword>
<comment type="similarity">
    <text evidence="1">Belongs to the FMO family.</text>
</comment>
<evidence type="ECO:0000256" key="1">
    <source>
        <dbReference type="ARBA" id="ARBA00009183"/>
    </source>
</evidence>